<accession>A0A8J3KME0</accession>
<reference evidence="2 3" key="1">
    <citation type="submission" date="2021-01" db="EMBL/GenBank/DDBJ databases">
        <title>Whole genome shotgun sequence of Catellatospora citrea NBRC 14495.</title>
        <authorList>
            <person name="Komaki H."/>
            <person name="Tamura T."/>
        </authorList>
    </citation>
    <scope>NUCLEOTIDE SEQUENCE [LARGE SCALE GENOMIC DNA]</scope>
    <source>
        <strain evidence="2 3">NBRC 14495</strain>
    </source>
</reference>
<protein>
    <submittedName>
        <fullName evidence="2">Uncharacterized protein</fullName>
    </submittedName>
</protein>
<name>A0A8J3KME0_9ACTN</name>
<evidence type="ECO:0000313" key="2">
    <source>
        <dbReference type="EMBL" id="GIF97899.1"/>
    </source>
</evidence>
<keyword evidence="3" id="KW-1185">Reference proteome</keyword>
<comment type="caution">
    <text evidence="2">The sequence shown here is derived from an EMBL/GenBank/DDBJ whole genome shotgun (WGS) entry which is preliminary data.</text>
</comment>
<organism evidence="2 3">
    <name type="scientific">Catellatospora citrea</name>
    <dbReference type="NCBI Taxonomy" id="53366"/>
    <lineage>
        <taxon>Bacteria</taxon>
        <taxon>Bacillati</taxon>
        <taxon>Actinomycetota</taxon>
        <taxon>Actinomycetes</taxon>
        <taxon>Micromonosporales</taxon>
        <taxon>Micromonosporaceae</taxon>
        <taxon>Catellatospora</taxon>
    </lineage>
</organism>
<dbReference type="AlphaFoldDB" id="A0A8J3KME0"/>
<feature type="compositionally biased region" description="Basic and acidic residues" evidence="1">
    <location>
        <begin position="60"/>
        <end position="73"/>
    </location>
</feature>
<sequence>MPSVRCVTAAAYGSVSRRSAVVIHSSMRGKVTAGPDTRSRAKTGPPHSFPPPSNPRTPARRFDGDHIDDDREG</sequence>
<gene>
    <name evidence="2" type="ORF">Cci01nite_29930</name>
</gene>
<dbReference type="Proteomes" id="UP000659904">
    <property type="component" value="Unassembled WGS sequence"/>
</dbReference>
<evidence type="ECO:0000256" key="1">
    <source>
        <dbReference type="SAM" id="MobiDB-lite"/>
    </source>
</evidence>
<feature type="region of interest" description="Disordered" evidence="1">
    <location>
        <begin position="26"/>
        <end position="73"/>
    </location>
</feature>
<proteinExistence type="predicted"/>
<evidence type="ECO:0000313" key="3">
    <source>
        <dbReference type="Proteomes" id="UP000659904"/>
    </source>
</evidence>
<dbReference type="EMBL" id="BONH01000011">
    <property type="protein sequence ID" value="GIF97899.1"/>
    <property type="molecule type" value="Genomic_DNA"/>
</dbReference>